<dbReference type="EMBL" id="JACXAE010000025">
    <property type="protein sequence ID" value="MBD2771509.1"/>
    <property type="molecule type" value="Genomic_DNA"/>
</dbReference>
<evidence type="ECO:0000313" key="3">
    <source>
        <dbReference type="Proteomes" id="UP000629098"/>
    </source>
</evidence>
<proteinExistence type="predicted"/>
<protein>
    <submittedName>
        <fullName evidence="2">Uncharacterized protein</fullName>
    </submittedName>
</protein>
<organism evidence="2 3">
    <name type="scientific">Iningainema tapete BLCC-T55</name>
    <dbReference type="NCBI Taxonomy" id="2748662"/>
    <lineage>
        <taxon>Bacteria</taxon>
        <taxon>Bacillati</taxon>
        <taxon>Cyanobacteriota</taxon>
        <taxon>Cyanophyceae</taxon>
        <taxon>Nostocales</taxon>
        <taxon>Scytonemataceae</taxon>
        <taxon>Iningainema tapete</taxon>
    </lineage>
</organism>
<dbReference type="AlphaFoldDB" id="A0A8J7C4H9"/>
<dbReference type="Proteomes" id="UP000629098">
    <property type="component" value="Unassembled WGS sequence"/>
</dbReference>
<evidence type="ECO:0000313" key="2">
    <source>
        <dbReference type="EMBL" id="MBD2771509.1"/>
    </source>
</evidence>
<name>A0A8J7C4H9_9CYAN</name>
<gene>
    <name evidence="2" type="ORF">ICL16_05120</name>
</gene>
<comment type="caution">
    <text evidence="2">The sequence shown here is derived from an EMBL/GenBank/DDBJ whole genome shotgun (WGS) entry which is preliminary data.</text>
</comment>
<accession>A0A8J7C4H9</accession>
<keyword evidence="1" id="KW-1133">Transmembrane helix</keyword>
<keyword evidence="1" id="KW-0812">Transmembrane</keyword>
<keyword evidence="1" id="KW-0472">Membrane</keyword>
<sequence length="82" mass="8625">MTTVKNSLFTVITEKESATVSGGSNLSVDTGRGVAYGGNLIGSLAILSGGIAFVNVDLSNRAQYEAYLNANPDLRRIFEAAR</sequence>
<dbReference type="RefSeq" id="WP_190825802.1">
    <property type="nucleotide sequence ID" value="NZ_CAWPPI010000025.1"/>
</dbReference>
<reference evidence="2" key="1">
    <citation type="submission" date="2020-09" db="EMBL/GenBank/DDBJ databases">
        <title>Iningainema tapete sp. nov. (Scytonemataceae, Cyanobacteria) from greenhouses in central Florida (USA) produces two types of nodularin with biosynthetic potential for microcystin-LR and anabaenopeptins.</title>
        <authorList>
            <person name="Berthold D.E."/>
            <person name="Lefler F.W."/>
            <person name="Huang I.-S."/>
            <person name="Abdulla H."/>
            <person name="Zimba P.V."/>
            <person name="Laughinghouse H.D. IV."/>
        </authorList>
    </citation>
    <scope>NUCLEOTIDE SEQUENCE</scope>
    <source>
        <strain evidence="2">BLCCT55</strain>
    </source>
</reference>
<evidence type="ECO:0000256" key="1">
    <source>
        <dbReference type="SAM" id="Phobius"/>
    </source>
</evidence>
<feature type="transmembrane region" description="Helical" evidence="1">
    <location>
        <begin position="34"/>
        <end position="54"/>
    </location>
</feature>
<keyword evidence="3" id="KW-1185">Reference proteome</keyword>